<evidence type="ECO:0000313" key="2">
    <source>
        <dbReference type="Proteomes" id="UP000062160"/>
    </source>
</evidence>
<dbReference type="STRING" id="224999.GCA_001485475_00115"/>
<gene>
    <name evidence="1" type="ORF">TSYNT_1117</name>
</gene>
<keyword evidence="2" id="KW-1185">Reference proteome</keyword>
<evidence type="ECO:0000313" key="1">
    <source>
        <dbReference type="EMBL" id="GAQ24132.1"/>
    </source>
</evidence>
<proteinExistence type="predicted"/>
<dbReference type="EMBL" id="DF976995">
    <property type="protein sequence ID" value="GAQ24132.1"/>
    <property type="molecule type" value="Genomic_DNA"/>
</dbReference>
<dbReference type="AlphaFoldDB" id="A0A0U9HE50"/>
<reference evidence="1" key="1">
    <citation type="journal article" date="2016" name="Genome Announc.">
        <title>Draft Genome Sequence of the Syntrophic Lactate-Degrading Bacterium Tepidanaerobacter syntrophicus JLT.</title>
        <authorList>
            <person name="Matsuura N."/>
            <person name="Ohashi A."/>
            <person name="Tourlousse D.M."/>
            <person name="Sekiguchi Y."/>
        </authorList>
    </citation>
    <scope>NUCLEOTIDE SEQUENCE [LARGE SCALE GENOMIC DNA]</scope>
    <source>
        <strain evidence="1">JL</strain>
    </source>
</reference>
<dbReference type="RefSeq" id="WP_059031223.1">
    <property type="nucleotide sequence ID" value="NZ_DF976995.1"/>
</dbReference>
<sequence>MKDLNEMLYAVKWITCGLLYDGGEDRERLLSLLNYYRVINNILIDLLKLAGDIIKDKKVDNHLVMTLFDGYYTYIKAFNTLLCMSSKLPDLDKDLKKELLTIISRMEDVSEFDEATDRLKGLGYN</sequence>
<name>A0A0U9HE50_9FIRM</name>
<dbReference type="Proteomes" id="UP000062160">
    <property type="component" value="Unassembled WGS sequence"/>
</dbReference>
<protein>
    <submittedName>
        <fullName evidence="1">Uncharacterized protein</fullName>
    </submittedName>
</protein>
<accession>A0A0U9HE50</accession>
<organism evidence="1">
    <name type="scientific">Tepidanaerobacter syntrophicus</name>
    <dbReference type="NCBI Taxonomy" id="224999"/>
    <lineage>
        <taxon>Bacteria</taxon>
        <taxon>Bacillati</taxon>
        <taxon>Bacillota</taxon>
        <taxon>Clostridia</taxon>
        <taxon>Thermosediminibacterales</taxon>
        <taxon>Tepidanaerobacteraceae</taxon>
        <taxon>Tepidanaerobacter</taxon>
    </lineage>
</organism>